<feature type="region of interest" description="Disordered" evidence="1">
    <location>
        <begin position="28"/>
        <end position="67"/>
    </location>
</feature>
<organism evidence="4 5">
    <name type="scientific">Phyllosticta citribraziliensis</name>
    <dbReference type="NCBI Taxonomy" id="989973"/>
    <lineage>
        <taxon>Eukaryota</taxon>
        <taxon>Fungi</taxon>
        <taxon>Dikarya</taxon>
        <taxon>Ascomycota</taxon>
        <taxon>Pezizomycotina</taxon>
        <taxon>Dothideomycetes</taxon>
        <taxon>Dothideomycetes incertae sedis</taxon>
        <taxon>Botryosphaeriales</taxon>
        <taxon>Phyllostictaceae</taxon>
        <taxon>Phyllosticta</taxon>
    </lineage>
</organism>
<name>A0ABR1LP68_9PEZI</name>
<feature type="compositionally biased region" description="Low complexity" evidence="1">
    <location>
        <begin position="35"/>
        <end position="67"/>
    </location>
</feature>
<evidence type="ECO:0000256" key="3">
    <source>
        <dbReference type="SAM" id="SignalP"/>
    </source>
</evidence>
<comment type="caution">
    <text evidence="4">The sequence shown here is derived from an EMBL/GenBank/DDBJ whole genome shotgun (WGS) entry which is preliminary data.</text>
</comment>
<keyword evidence="2" id="KW-0472">Membrane</keyword>
<evidence type="ECO:0000256" key="1">
    <source>
        <dbReference type="SAM" id="MobiDB-lite"/>
    </source>
</evidence>
<dbReference type="RefSeq" id="XP_066655130.1">
    <property type="nucleotide sequence ID" value="XM_066804014.1"/>
</dbReference>
<gene>
    <name evidence="4" type="ORF">J3D65DRAFT_695887</name>
</gene>
<dbReference type="GeneID" id="92036920"/>
<sequence>MALLSFLPLLFHTLQALAACDVRSAASPAHHHQVSNSTTTISTTPSQRHSSQPSTSPSTPPSDAQPAAARQQFAGYACFSGNDYARDGGCGGQSRDGFGSGAGGRKGLCRHDRRAVRPVRGERGYFDALVLPDLSGLSCHSVPVSLDDFLGRRIPPQCDLTAFQSLLRLSTALASWTAWLLKELVNGFIDDLRQAPEIAEKQVMDQKSLFWTLVSGLAYVWGFVFITVTFFSALPLLVILYGPRQQGLARGRHY</sequence>
<dbReference type="EMBL" id="JBBPEH010000006">
    <property type="protein sequence ID" value="KAK7536979.1"/>
    <property type="molecule type" value="Genomic_DNA"/>
</dbReference>
<feature type="transmembrane region" description="Helical" evidence="2">
    <location>
        <begin position="209"/>
        <end position="242"/>
    </location>
</feature>
<keyword evidence="5" id="KW-1185">Reference proteome</keyword>
<keyword evidence="3" id="KW-0732">Signal</keyword>
<evidence type="ECO:0000256" key="2">
    <source>
        <dbReference type="SAM" id="Phobius"/>
    </source>
</evidence>
<accession>A0ABR1LP68</accession>
<evidence type="ECO:0000313" key="5">
    <source>
        <dbReference type="Proteomes" id="UP001360953"/>
    </source>
</evidence>
<keyword evidence="2" id="KW-1133">Transmembrane helix</keyword>
<feature type="signal peptide" evidence="3">
    <location>
        <begin position="1"/>
        <end position="18"/>
    </location>
</feature>
<protein>
    <submittedName>
        <fullName evidence="4">Uncharacterized protein</fullName>
    </submittedName>
</protein>
<keyword evidence="2" id="KW-0812">Transmembrane</keyword>
<reference evidence="4 5" key="1">
    <citation type="submission" date="2024-04" db="EMBL/GenBank/DDBJ databases">
        <title>Phyllosticta paracitricarpa is synonymous to the EU quarantine fungus P. citricarpa based on phylogenomic analyses.</title>
        <authorList>
            <consortium name="Lawrence Berkeley National Laboratory"/>
            <person name="Van ingen-buijs V.A."/>
            <person name="Van westerhoven A.C."/>
            <person name="Haridas S."/>
            <person name="Skiadas P."/>
            <person name="Martin F."/>
            <person name="Groenewald J.Z."/>
            <person name="Crous P.W."/>
            <person name="Seidl M.F."/>
        </authorList>
    </citation>
    <scope>NUCLEOTIDE SEQUENCE [LARGE SCALE GENOMIC DNA]</scope>
    <source>
        <strain evidence="4 5">CPC 17464</strain>
    </source>
</reference>
<dbReference type="Proteomes" id="UP001360953">
    <property type="component" value="Unassembled WGS sequence"/>
</dbReference>
<feature type="chain" id="PRO_5045363150" evidence="3">
    <location>
        <begin position="19"/>
        <end position="254"/>
    </location>
</feature>
<proteinExistence type="predicted"/>
<evidence type="ECO:0000313" key="4">
    <source>
        <dbReference type="EMBL" id="KAK7536979.1"/>
    </source>
</evidence>